<accession>A0ACC2GB66</accession>
<comment type="caution">
    <text evidence="1">The sequence shown here is derived from an EMBL/GenBank/DDBJ whole genome shotgun (WGS) entry which is preliminary data.</text>
</comment>
<evidence type="ECO:0000313" key="1">
    <source>
        <dbReference type="EMBL" id="KAJ8000792.1"/>
    </source>
</evidence>
<keyword evidence="2" id="KW-1185">Reference proteome</keyword>
<name>A0ACC2GB66_DALPE</name>
<gene>
    <name evidence="1" type="ORF">DPEC_G00184000</name>
</gene>
<proteinExistence type="predicted"/>
<protein>
    <submittedName>
        <fullName evidence="1">Uncharacterized protein</fullName>
    </submittedName>
</protein>
<sequence>MDGSASLDIEALKGPGEHRTASSAGRPLKNAALTPHHEPNEAAAEGRTARALKRGAPQMESDRRVGVIERAGEDEGFSRLFLHSLGREAPDDARADRERVPFNDD</sequence>
<dbReference type="EMBL" id="CM055742">
    <property type="protein sequence ID" value="KAJ8000792.1"/>
    <property type="molecule type" value="Genomic_DNA"/>
</dbReference>
<organism evidence="1 2">
    <name type="scientific">Dallia pectoralis</name>
    <name type="common">Alaska blackfish</name>
    <dbReference type="NCBI Taxonomy" id="75939"/>
    <lineage>
        <taxon>Eukaryota</taxon>
        <taxon>Metazoa</taxon>
        <taxon>Chordata</taxon>
        <taxon>Craniata</taxon>
        <taxon>Vertebrata</taxon>
        <taxon>Euteleostomi</taxon>
        <taxon>Actinopterygii</taxon>
        <taxon>Neopterygii</taxon>
        <taxon>Teleostei</taxon>
        <taxon>Protacanthopterygii</taxon>
        <taxon>Esociformes</taxon>
        <taxon>Umbridae</taxon>
        <taxon>Dallia</taxon>
    </lineage>
</organism>
<evidence type="ECO:0000313" key="2">
    <source>
        <dbReference type="Proteomes" id="UP001157502"/>
    </source>
</evidence>
<dbReference type="Proteomes" id="UP001157502">
    <property type="component" value="Chromosome 15"/>
</dbReference>
<reference evidence="1" key="1">
    <citation type="submission" date="2021-05" db="EMBL/GenBank/DDBJ databases">
        <authorList>
            <person name="Pan Q."/>
            <person name="Jouanno E."/>
            <person name="Zahm M."/>
            <person name="Klopp C."/>
            <person name="Cabau C."/>
            <person name="Louis A."/>
            <person name="Berthelot C."/>
            <person name="Parey E."/>
            <person name="Roest Crollius H."/>
            <person name="Montfort J."/>
            <person name="Robinson-Rechavi M."/>
            <person name="Bouchez O."/>
            <person name="Lampietro C."/>
            <person name="Lopez Roques C."/>
            <person name="Donnadieu C."/>
            <person name="Postlethwait J."/>
            <person name="Bobe J."/>
            <person name="Dillon D."/>
            <person name="Chandos A."/>
            <person name="von Hippel F."/>
            <person name="Guiguen Y."/>
        </authorList>
    </citation>
    <scope>NUCLEOTIDE SEQUENCE</scope>
    <source>
        <strain evidence="1">YG-Jan2019</strain>
    </source>
</reference>